<gene>
    <name evidence="12" type="ORF">QE152_g34130</name>
</gene>
<evidence type="ECO:0000256" key="8">
    <source>
        <dbReference type="ARBA" id="ARBA00023163"/>
    </source>
</evidence>
<dbReference type="FunFam" id="3.30.160.60:FF:001927">
    <property type="entry name" value="Zinc finger protein 1184"/>
    <property type="match status" value="1"/>
</dbReference>
<evidence type="ECO:0000256" key="9">
    <source>
        <dbReference type="ARBA" id="ARBA00023242"/>
    </source>
</evidence>
<sequence>MSASIILPINLSKICRICLIESEELHSLFSVLKNEENDEEDFVYIYEILMNISSIKILNEDMPKTYLTQTSADKCKNLFCNKGKQPVLNVEPDDSLVKSKSIDTVAGYCAKINNNDKQEIEDNDETICEFEVKEMKIKDDVSLNHVEIENINIKQTSLKKIHNKYMVKNFSLSQRKKLYSCNLCNKTYKFGSSLKDHMRTHSLERPYICSHCGKDFKQYASLTYHLRSHSDEQPYKCKICGKKYKQSGSLTTHMRVHTGQRPFLCSVCGRGFRQAPDLRYHMRTHTKEKPYMCNICGKTMSMQCHL</sequence>
<dbReference type="EMBL" id="JASPKY010000539">
    <property type="protein sequence ID" value="KAK9693563.1"/>
    <property type="molecule type" value="Genomic_DNA"/>
</dbReference>
<evidence type="ECO:0000259" key="11">
    <source>
        <dbReference type="PROSITE" id="PS50157"/>
    </source>
</evidence>
<evidence type="ECO:0000256" key="4">
    <source>
        <dbReference type="ARBA" id="ARBA00022771"/>
    </source>
</evidence>
<keyword evidence="13" id="KW-1185">Reference proteome</keyword>
<evidence type="ECO:0000256" key="7">
    <source>
        <dbReference type="ARBA" id="ARBA00023125"/>
    </source>
</evidence>
<comment type="caution">
    <text evidence="12">The sequence shown here is derived from an EMBL/GenBank/DDBJ whole genome shotgun (WGS) entry which is preliminary data.</text>
</comment>
<keyword evidence="7" id="KW-0238">DNA-binding</keyword>
<name>A0AAW1IU11_POPJA</name>
<dbReference type="FunFam" id="3.30.160.60:FF:000100">
    <property type="entry name" value="Zinc finger 45-like"/>
    <property type="match status" value="1"/>
</dbReference>
<dbReference type="PROSITE" id="PS00028">
    <property type="entry name" value="ZINC_FINGER_C2H2_1"/>
    <property type="match status" value="4"/>
</dbReference>
<dbReference type="GO" id="GO:0008270">
    <property type="term" value="F:zinc ion binding"/>
    <property type="evidence" value="ECO:0007669"/>
    <property type="project" value="UniProtKB-KW"/>
</dbReference>
<organism evidence="12 13">
    <name type="scientific">Popillia japonica</name>
    <name type="common">Japanese beetle</name>
    <dbReference type="NCBI Taxonomy" id="7064"/>
    <lineage>
        <taxon>Eukaryota</taxon>
        <taxon>Metazoa</taxon>
        <taxon>Ecdysozoa</taxon>
        <taxon>Arthropoda</taxon>
        <taxon>Hexapoda</taxon>
        <taxon>Insecta</taxon>
        <taxon>Pterygota</taxon>
        <taxon>Neoptera</taxon>
        <taxon>Endopterygota</taxon>
        <taxon>Coleoptera</taxon>
        <taxon>Polyphaga</taxon>
        <taxon>Scarabaeiformia</taxon>
        <taxon>Scarabaeidae</taxon>
        <taxon>Rutelinae</taxon>
        <taxon>Popillia</taxon>
    </lineage>
</organism>
<dbReference type="AlphaFoldDB" id="A0AAW1IU11"/>
<evidence type="ECO:0000256" key="5">
    <source>
        <dbReference type="ARBA" id="ARBA00022833"/>
    </source>
</evidence>
<comment type="subcellular location">
    <subcellularLocation>
        <location evidence="1">Nucleus</location>
    </subcellularLocation>
</comment>
<evidence type="ECO:0000256" key="6">
    <source>
        <dbReference type="ARBA" id="ARBA00023015"/>
    </source>
</evidence>
<dbReference type="PANTHER" id="PTHR45993:SF10">
    <property type="entry name" value="ZINC FINGER PROTEIN 208 ISOFORM X1-RELATED"/>
    <property type="match status" value="1"/>
</dbReference>
<proteinExistence type="predicted"/>
<dbReference type="GO" id="GO:0006357">
    <property type="term" value="P:regulation of transcription by RNA polymerase II"/>
    <property type="evidence" value="ECO:0007669"/>
    <property type="project" value="TreeGrafter"/>
</dbReference>
<evidence type="ECO:0000256" key="2">
    <source>
        <dbReference type="ARBA" id="ARBA00022723"/>
    </source>
</evidence>
<feature type="domain" description="C2H2-type" evidence="11">
    <location>
        <begin position="179"/>
        <end position="206"/>
    </location>
</feature>
<evidence type="ECO:0000256" key="10">
    <source>
        <dbReference type="PROSITE-ProRule" id="PRU00042"/>
    </source>
</evidence>
<dbReference type="GO" id="GO:0005634">
    <property type="term" value="C:nucleus"/>
    <property type="evidence" value="ECO:0007669"/>
    <property type="project" value="UniProtKB-SubCell"/>
</dbReference>
<dbReference type="FunFam" id="3.30.160.60:FF:000303">
    <property type="entry name" value="Zinc finger protein 41"/>
    <property type="match status" value="1"/>
</dbReference>
<evidence type="ECO:0000256" key="3">
    <source>
        <dbReference type="ARBA" id="ARBA00022737"/>
    </source>
</evidence>
<dbReference type="PROSITE" id="PS50157">
    <property type="entry name" value="ZINC_FINGER_C2H2_2"/>
    <property type="match status" value="4"/>
</dbReference>
<dbReference type="Proteomes" id="UP001458880">
    <property type="component" value="Unassembled WGS sequence"/>
</dbReference>
<dbReference type="InterPro" id="IPR036236">
    <property type="entry name" value="Znf_C2H2_sf"/>
</dbReference>
<keyword evidence="2" id="KW-0479">Metal-binding</keyword>
<keyword evidence="5" id="KW-0862">Zinc</keyword>
<protein>
    <submittedName>
        <fullName evidence="12">Zinc finger, C2H2 type</fullName>
    </submittedName>
</protein>
<evidence type="ECO:0000256" key="1">
    <source>
        <dbReference type="ARBA" id="ARBA00004123"/>
    </source>
</evidence>
<dbReference type="SMART" id="SM00355">
    <property type="entry name" value="ZnF_C2H2"/>
    <property type="match status" value="4"/>
</dbReference>
<feature type="domain" description="C2H2-type" evidence="11">
    <location>
        <begin position="207"/>
        <end position="234"/>
    </location>
</feature>
<dbReference type="SUPFAM" id="SSF57667">
    <property type="entry name" value="beta-beta-alpha zinc fingers"/>
    <property type="match status" value="3"/>
</dbReference>
<dbReference type="Pfam" id="PF00096">
    <property type="entry name" value="zf-C2H2"/>
    <property type="match status" value="4"/>
</dbReference>
<dbReference type="FunFam" id="3.30.160.60:FF:000478">
    <property type="entry name" value="Zinc finger protein 133"/>
    <property type="match status" value="1"/>
</dbReference>
<keyword evidence="3" id="KW-0677">Repeat</keyword>
<accession>A0AAW1IU11</accession>
<feature type="non-terminal residue" evidence="12">
    <location>
        <position position="306"/>
    </location>
</feature>
<dbReference type="InterPro" id="IPR013087">
    <property type="entry name" value="Znf_C2H2_type"/>
</dbReference>
<keyword evidence="9" id="KW-0539">Nucleus</keyword>
<dbReference type="PANTHER" id="PTHR45993">
    <property type="entry name" value="B-CELL LYMPHOMA/LEUKEMIA 11"/>
    <property type="match status" value="1"/>
</dbReference>
<dbReference type="Gene3D" id="3.30.160.60">
    <property type="entry name" value="Classic Zinc Finger"/>
    <property type="match status" value="5"/>
</dbReference>
<dbReference type="InterPro" id="IPR051497">
    <property type="entry name" value="Dev/Hematopoietic_TF"/>
</dbReference>
<dbReference type="GO" id="GO:0003700">
    <property type="term" value="F:DNA-binding transcription factor activity"/>
    <property type="evidence" value="ECO:0007669"/>
    <property type="project" value="TreeGrafter"/>
</dbReference>
<evidence type="ECO:0000313" key="13">
    <source>
        <dbReference type="Proteomes" id="UP001458880"/>
    </source>
</evidence>
<keyword evidence="6" id="KW-0805">Transcription regulation</keyword>
<feature type="domain" description="C2H2-type" evidence="11">
    <location>
        <begin position="235"/>
        <end position="262"/>
    </location>
</feature>
<evidence type="ECO:0000313" key="12">
    <source>
        <dbReference type="EMBL" id="KAK9693563.1"/>
    </source>
</evidence>
<feature type="domain" description="C2H2-type" evidence="11">
    <location>
        <begin position="263"/>
        <end position="290"/>
    </location>
</feature>
<dbReference type="GO" id="GO:0000978">
    <property type="term" value="F:RNA polymerase II cis-regulatory region sequence-specific DNA binding"/>
    <property type="evidence" value="ECO:0007669"/>
    <property type="project" value="TreeGrafter"/>
</dbReference>
<reference evidence="12 13" key="1">
    <citation type="journal article" date="2024" name="BMC Genomics">
        <title>De novo assembly and annotation of Popillia japonica's genome with initial clues to its potential as an invasive pest.</title>
        <authorList>
            <person name="Cucini C."/>
            <person name="Boschi S."/>
            <person name="Funari R."/>
            <person name="Cardaioli E."/>
            <person name="Iannotti N."/>
            <person name="Marturano G."/>
            <person name="Paoli F."/>
            <person name="Bruttini M."/>
            <person name="Carapelli A."/>
            <person name="Frati F."/>
            <person name="Nardi F."/>
        </authorList>
    </citation>
    <scope>NUCLEOTIDE SEQUENCE [LARGE SCALE GENOMIC DNA]</scope>
    <source>
        <strain evidence="12">DMR45628</strain>
    </source>
</reference>
<keyword evidence="8" id="KW-0804">Transcription</keyword>
<keyword evidence="4 10" id="KW-0863">Zinc-finger</keyword>